<evidence type="ECO:0000256" key="1">
    <source>
        <dbReference type="SAM" id="Coils"/>
    </source>
</evidence>
<keyword evidence="1" id="KW-0175">Coiled coil</keyword>
<sequence length="99" mass="11460">MEKGGAPAAASTSPKDVDGLVKRLEEMEARTKRLEDAVEEHRKKLRESHDSLRTMKDAVVAEQELRKRTVDGLLELEERLDREKLARAYLQRLFRKSRS</sequence>
<protein>
    <submittedName>
        <fullName evidence="2">Uncharacterized protein</fullName>
    </submittedName>
</protein>
<feature type="coiled-coil region" evidence="1">
    <location>
        <begin position="17"/>
        <end position="44"/>
    </location>
</feature>
<dbReference type="AlphaFoldDB" id="A0A6V7NWY2"/>
<evidence type="ECO:0000313" key="2">
    <source>
        <dbReference type="EMBL" id="CAD1823037.1"/>
    </source>
</evidence>
<organism evidence="2">
    <name type="scientific">Ananas comosus var. bracteatus</name>
    <name type="common">red pineapple</name>
    <dbReference type="NCBI Taxonomy" id="296719"/>
    <lineage>
        <taxon>Eukaryota</taxon>
        <taxon>Viridiplantae</taxon>
        <taxon>Streptophyta</taxon>
        <taxon>Embryophyta</taxon>
        <taxon>Tracheophyta</taxon>
        <taxon>Spermatophyta</taxon>
        <taxon>Magnoliopsida</taxon>
        <taxon>Liliopsida</taxon>
        <taxon>Poales</taxon>
        <taxon>Bromeliaceae</taxon>
        <taxon>Bromelioideae</taxon>
        <taxon>Ananas</taxon>
    </lineage>
</organism>
<accession>A0A6V7NWY2</accession>
<gene>
    <name evidence="2" type="ORF">CB5_LOCUS6248</name>
</gene>
<name>A0A6V7NWY2_ANACO</name>
<dbReference type="EMBL" id="LR862142">
    <property type="protein sequence ID" value="CAD1823037.1"/>
    <property type="molecule type" value="Genomic_DNA"/>
</dbReference>
<reference evidence="2" key="1">
    <citation type="submission" date="2020-07" db="EMBL/GenBank/DDBJ databases">
        <authorList>
            <person name="Lin J."/>
        </authorList>
    </citation>
    <scope>NUCLEOTIDE SEQUENCE</scope>
</reference>
<proteinExistence type="predicted"/>